<keyword evidence="3" id="KW-1185">Reference proteome</keyword>
<dbReference type="EMBL" id="JBHRXP010000007">
    <property type="protein sequence ID" value="MFC3581530.1"/>
    <property type="molecule type" value="Genomic_DNA"/>
</dbReference>
<dbReference type="Proteomes" id="UP001595713">
    <property type="component" value="Unassembled WGS sequence"/>
</dbReference>
<keyword evidence="1" id="KW-0812">Transmembrane</keyword>
<reference evidence="3" key="1">
    <citation type="journal article" date="2019" name="Int. J. Syst. Evol. Microbiol.">
        <title>The Global Catalogue of Microorganisms (GCM) 10K type strain sequencing project: providing services to taxonomists for standard genome sequencing and annotation.</title>
        <authorList>
            <consortium name="The Broad Institute Genomics Platform"/>
            <consortium name="The Broad Institute Genome Sequencing Center for Infectious Disease"/>
            <person name="Wu L."/>
            <person name="Ma J."/>
        </authorList>
    </citation>
    <scope>NUCLEOTIDE SEQUENCE [LARGE SCALE GENOMIC DNA]</scope>
    <source>
        <strain evidence="3">KCTC 42739</strain>
    </source>
</reference>
<organism evidence="2 3">
    <name type="scientific">Sphingomonas hylomeconis</name>
    <dbReference type="NCBI Taxonomy" id="1395958"/>
    <lineage>
        <taxon>Bacteria</taxon>
        <taxon>Pseudomonadati</taxon>
        <taxon>Pseudomonadota</taxon>
        <taxon>Alphaproteobacteria</taxon>
        <taxon>Sphingomonadales</taxon>
        <taxon>Sphingomonadaceae</taxon>
        <taxon>Sphingomonas</taxon>
    </lineage>
</organism>
<proteinExistence type="predicted"/>
<feature type="transmembrane region" description="Helical" evidence="1">
    <location>
        <begin position="63"/>
        <end position="85"/>
    </location>
</feature>
<evidence type="ECO:0000313" key="2">
    <source>
        <dbReference type="EMBL" id="MFC3581530.1"/>
    </source>
</evidence>
<keyword evidence="1" id="KW-0472">Membrane</keyword>
<comment type="caution">
    <text evidence="2">The sequence shown here is derived from an EMBL/GenBank/DDBJ whole genome shotgun (WGS) entry which is preliminary data.</text>
</comment>
<feature type="transmembrane region" description="Helical" evidence="1">
    <location>
        <begin position="12"/>
        <end position="32"/>
    </location>
</feature>
<keyword evidence="1" id="KW-1133">Transmembrane helix</keyword>
<name>A0ABV7T1Q1_9SPHN</name>
<protein>
    <submittedName>
        <fullName evidence="2">Uncharacterized protein</fullName>
    </submittedName>
</protein>
<gene>
    <name evidence="2" type="ORF">ACFONA_15260</name>
</gene>
<evidence type="ECO:0000256" key="1">
    <source>
        <dbReference type="SAM" id="Phobius"/>
    </source>
</evidence>
<evidence type="ECO:0000313" key="3">
    <source>
        <dbReference type="Proteomes" id="UP001595713"/>
    </source>
</evidence>
<sequence length="276" mass="28553">MASLPRKRITVPLAPLVAGVLATVVALVFALLPGDLLGEIVLSSGVAALVPAAEPPLGATARAALILIGGGGIGLAAWFATFLLVGTRSIAIGGRAATVDNLPVLRRADAHPDAPARRPLFAAQDLGTPFLDIRAPVHVVVDDEEAEAPVAAAAIPPFERALPADLDLPLSAYDPHAVRSDTIAAAPAPASRPPVFDAGERFETFELTPMVRSAPDVAAPVPAASPRAEFDPSASINALLDRLEKGVTRRMPAAPATRDESLQESLASLRRLAMTR</sequence>
<accession>A0ABV7T1Q1</accession>
<dbReference type="RefSeq" id="WP_261292615.1">
    <property type="nucleotide sequence ID" value="NZ_JANQBK010000001.1"/>
</dbReference>